<dbReference type="Gene3D" id="3.30.750.140">
    <property type="match status" value="1"/>
</dbReference>
<keyword evidence="4" id="KW-1185">Reference proteome</keyword>
<evidence type="ECO:0000313" key="3">
    <source>
        <dbReference type="EMBL" id="QBC44139.1"/>
    </source>
</evidence>
<feature type="domain" description="Flagellar hook-length control protein-like C-terminal" evidence="2">
    <location>
        <begin position="233"/>
        <end position="313"/>
    </location>
</feature>
<dbReference type="KEGG" id="ifl:C1H71_11770"/>
<dbReference type="Pfam" id="PF02120">
    <property type="entry name" value="Flg_hook"/>
    <property type="match status" value="1"/>
</dbReference>
<protein>
    <recommendedName>
        <fullName evidence="2">Flagellar hook-length control protein-like C-terminal domain-containing protein</fullName>
    </recommendedName>
</protein>
<evidence type="ECO:0000259" key="2">
    <source>
        <dbReference type="Pfam" id="PF02120"/>
    </source>
</evidence>
<reference evidence="3 4" key="1">
    <citation type="submission" date="2018-01" db="EMBL/GenBank/DDBJ databases">
        <title>Genome sequence of Iodobacter sp. strain PCH194 isolated from Indian Trans-Himalaya.</title>
        <authorList>
            <person name="Kumar V."/>
            <person name="Thakur V."/>
            <person name="Kumar S."/>
            <person name="Singh D."/>
        </authorList>
    </citation>
    <scope>NUCLEOTIDE SEQUENCE [LARGE SCALE GENOMIC DNA]</scope>
    <source>
        <strain evidence="3 4">PCH194</strain>
    </source>
</reference>
<dbReference type="InterPro" id="IPR052563">
    <property type="entry name" value="FliK"/>
</dbReference>
<feature type="compositionally biased region" description="Low complexity" evidence="1">
    <location>
        <begin position="314"/>
        <end position="340"/>
    </location>
</feature>
<accession>A0A7G3GAB4</accession>
<dbReference type="EMBL" id="CP025781">
    <property type="protein sequence ID" value="QBC44139.1"/>
    <property type="molecule type" value="Genomic_DNA"/>
</dbReference>
<evidence type="ECO:0000256" key="1">
    <source>
        <dbReference type="SAM" id="MobiDB-lite"/>
    </source>
</evidence>
<dbReference type="AlphaFoldDB" id="A0A7G3GAB4"/>
<dbReference type="PANTHER" id="PTHR37533">
    <property type="entry name" value="FLAGELLAR HOOK-LENGTH CONTROL PROTEIN"/>
    <property type="match status" value="1"/>
</dbReference>
<proteinExistence type="predicted"/>
<evidence type="ECO:0000313" key="4">
    <source>
        <dbReference type="Proteomes" id="UP000515917"/>
    </source>
</evidence>
<dbReference type="InterPro" id="IPR021136">
    <property type="entry name" value="Flagellar_hook_control-like_C"/>
</dbReference>
<name>A0A7G3GAB4_9NEIS</name>
<feature type="compositionally biased region" description="Basic and acidic residues" evidence="1">
    <location>
        <begin position="38"/>
        <end position="72"/>
    </location>
</feature>
<organism evidence="3 4">
    <name type="scientific">Iodobacter fluviatilis</name>
    <dbReference type="NCBI Taxonomy" id="537"/>
    <lineage>
        <taxon>Bacteria</taxon>
        <taxon>Pseudomonadati</taxon>
        <taxon>Pseudomonadota</taxon>
        <taxon>Betaproteobacteria</taxon>
        <taxon>Neisseriales</taxon>
        <taxon>Chitinibacteraceae</taxon>
        <taxon>Iodobacter</taxon>
    </lineage>
</organism>
<feature type="region of interest" description="Disordered" evidence="1">
    <location>
        <begin position="313"/>
        <end position="354"/>
    </location>
</feature>
<dbReference type="InterPro" id="IPR038610">
    <property type="entry name" value="FliK-like_C_sf"/>
</dbReference>
<sequence>MASNLTVVASAQTSRSTDPRASVAMGAEPAAGQTFAKTLEREVSSRQEGKSAESEKPAPAKKEENTGEDEQKSQANSAQAAQPWLAMLQVQALAQASALSNVAKPDGDKSFVGLDLTKLGKGLLSGEDGEGNGLTALGQTDLNPSQALAGDINAAKFASLRQKAAGDANGFTAPEEDFAALLAVSKENAPLLKTEAAPVVALHTPVAEAKPAGPTHTVAEPVGSSRWGDAVAQRVSMMLQDKHQQIDMQLNPPHLGPMEVRLTMSGEQASVVFSSQHASVREALAAATPRLTMLLADQGIQLSNVQVASDSLNQHAQQQAQQQASSQQMEQQQHQSRSRQFAGNLTDNYSDGLPRVMTDVHVPVARSGLNLYV</sequence>
<dbReference type="PANTHER" id="PTHR37533:SF2">
    <property type="entry name" value="FLAGELLAR HOOK-LENGTH CONTROL PROTEIN"/>
    <property type="match status" value="1"/>
</dbReference>
<gene>
    <name evidence="3" type="ORF">C1H71_11770</name>
</gene>
<dbReference type="CDD" id="cd17470">
    <property type="entry name" value="T3SS_Flik_C"/>
    <property type="match status" value="1"/>
</dbReference>
<feature type="compositionally biased region" description="Polar residues" evidence="1">
    <location>
        <begin position="1"/>
        <end position="16"/>
    </location>
</feature>
<feature type="region of interest" description="Disordered" evidence="1">
    <location>
        <begin position="1"/>
        <end position="80"/>
    </location>
</feature>
<dbReference type="Proteomes" id="UP000515917">
    <property type="component" value="Chromosome"/>
</dbReference>
<dbReference type="RefSeq" id="WP_130106689.1">
    <property type="nucleotide sequence ID" value="NZ_CP025781.1"/>
</dbReference>